<evidence type="ECO:0000313" key="2">
    <source>
        <dbReference type="Proteomes" id="UP001055879"/>
    </source>
</evidence>
<comment type="caution">
    <text evidence="1">The sequence shown here is derived from an EMBL/GenBank/DDBJ whole genome shotgun (WGS) entry which is preliminary data.</text>
</comment>
<organism evidence="1 2">
    <name type="scientific">Arctium lappa</name>
    <name type="common">Greater burdock</name>
    <name type="synonym">Lappa major</name>
    <dbReference type="NCBI Taxonomy" id="4217"/>
    <lineage>
        <taxon>Eukaryota</taxon>
        <taxon>Viridiplantae</taxon>
        <taxon>Streptophyta</taxon>
        <taxon>Embryophyta</taxon>
        <taxon>Tracheophyta</taxon>
        <taxon>Spermatophyta</taxon>
        <taxon>Magnoliopsida</taxon>
        <taxon>eudicotyledons</taxon>
        <taxon>Gunneridae</taxon>
        <taxon>Pentapetalae</taxon>
        <taxon>asterids</taxon>
        <taxon>campanulids</taxon>
        <taxon>Asterales</taxon>
        <taxon>Asteraceae</taxon>
        <taxon>Carduoideae</taxon>
        <taxon>Cardueae</taxon>
        <taxon>Arctiinae</taxon>
        <taxon>Arctium</taxon>
    </lineage>
</organism>
<dbReference type="Proteomes" id="UP001055879">
    <property type="component" value="Linkage Group LG18"/>
</dbReference>
<gene>
    <name evidence="1" type="ORF">L6452_43475</name>
</gene>
<keyword evidence="2" id="KW-1185">Reference proteome</keyword>
<dbReference type="EMBL" id="CM042064">
    <property type="protein sequence ID" value="KAI3664866.1"/>
    <property type="molecule type" value="Genomic_DNA"/>
</dbReference>
<evidence type="ECO:0000313" key="1">
    <source>
        <dbReference type="EMBL" id="KAI3664866.1"/>
    </source>
</evidence>
<name>A0ACB8XD97_ARCLA</name>
<sequence>MGMERVMNAKFWCLSYDEMKSIDEDLNLKTEPQDLNLTRDLVVPNSGGGGVLYKKPTRFKRPGILVSFTNSFPFFVANLNPYSIGGGLAFVISSDDETIRDSGWYLGCVLPLRTARANAAIEVPMDLKSIHDDDVDSPTFYSLEDDDFGDVTDQKASSDDILEERLYDEKSEILAPNLLHAIEKEIDSSPDNLESGNSFPVRGQFRTLQCMIDPPININLEVQSLYLKQLPTTHHTLSPQTFSFLPRTAIRFSFHFSHFLRSVVAPTTSFLLLILGE</sequence>
<accession>A0ACB8XD97</accession>
<reference evidence="1 2" key="2">
    <citation type="journal article" date="2022" name="Mol. Ecol. Resour.">
        <title>The genomes of chicory, endive, great burdock and yacon provide insights into Asteraceae paleo-polyploidization history and plant inulin production.</title>
        <authorList>
            <person name="Fan W."/>
            <person name="Wang S."/>
            <person name="Wang H."/>
            <person name="Wang A."/>
            <person name="Jiang F."/>
            <person name="Liu H."/>
            <person name="Zhao H."/>
            <person name="Xu D."/>
            <person name="Zhang Y."/>
        </authorList>
    </citation>
    <scope>NUCLEOTIDE SEQUENCE [LARGE SCALE GENOMIC DNA]</scope>
    <source>
        <strain evidence="2">cv. Niubang</strain>
    </source>
</reference>
<reference evidence="2" key="1">
    <citation type="journal article" date="2022" name="Mol. Ecol. Resour.">
        <title>The genomes of chicory, endive, great burdock and yacon provide insights into Asteraceae palaeo-polyploidization history and plant inulin production.</title>
        <authorList>
            <person name="Fan W."/>
            <person name="Wang S."/>
            <person name="Wang H."/>
            <person name="Wang A."/>
            <person name="Jiang F."/>
            <person name="Liu H."/>
            <person name="Zhao H."/>
            <person name="Xu D."/>
            <person name="Zhang Y."/>
        </authorList>
    </citation>
    <scope>NUCLEOTIDE SEQUENCE [LARGE SCALE GENOMIC DNA]</scope>
    <source>
        <strain evidence="2">cv. Niubang</strain>
    </source>
</reference>
<protein>
    <submittedName>
        <fullName evidence="1">Uncharacterized protein</fullName>
    </submittedName>
</protein>
<proteinExistence type="predicted"/>